<dbReference type="Proteomes" id="UP000002316">
    <property type="component" value="Chromosome 8"/>
</dbReference>
<dbReference type="KEGG" id="tbg:TbgDal_VIII3880"/>
<gene>
    <name evidence="2" type="ORF">TbgDal_VIII3880</name>
</gene>
<dbReference type="RefSeq" id="XP_011775723.1">
    <property type="nucleotide sequence ID" value="XM_011777421.1"/>
</dbReference>
<accession>C9ZVK8</accession>
<dbReference type="GeneID" id="23863583"/>
<evidence type="ECO:0000313" key="3">
    <source>
        <dbReference type="Proteomes" id="UP000002316"/>
    </source>
</evidence>
<reference evidence="3" key="1">
    <citation type="journal article" date="2010" name="PLoS Negl. Trop. Dis.">
        <title>The genome sequence of Trypanosoma brucei gambiense, causative agent of chronic human african trypanosomiasis.</title>
        <authorList>
            <person name="Jackson A.P."/>
            <person name="Sanders M."/>
            <person name="Berry A."/>
            <person name="McQuillan J."/>
            <person name="Aslett M.A."/>
            <person name="Quail M.A."/>
            <person name="Chukualim B."/>
            <person name="Capewell P."/>
            <person name="MacLeod A."/>
            <person name="Melville S.E."/>
            <person name="Gibson W."/>
            <person name="Barry J.D."/>
            <person name="Berriman M."/>
            <person name="Hertz-Fowler C."/>
        </authorList>
    </citation>
    <scope>NUCLEOTIDE SEQUENCE [LARGE SCALE GENOMIC DNA]</scope>
    <source>
        <strain evidence="3">MHOM/CI/86/DAL972</strain>
    </source>
</reference>
<protein>
    <submittedName>
        <fullName evidence="2">Uncharacterized protein</fullName>
    </submittedName>
</protein>
<name>C9ZVK8_TRYB9</name>
<sequence length="119" mass="13710">MVLKSNPYTGVKAGKEGQGGRQNPFPCTQCACTAPITPALLNSLLFSRLFPSSTSERGNHFYTLLKINKGISNVHMFFFCNKWKNWRWHVRERVIFFFHVETKFSKSSPRCDSFETQPT</sequence>
<feature type="region of interest" description="Disordered" evidence="1">
    <location>
        <begin position="1"/>
        <end position="20"/>
    </location>
</feature>
<evidence type="ECO:0000313" key="2">
    <source>
        <dbReference type="EMBL" id="CBH13446.1"/>
    </source>
</evidence>
<evidence type="ECO:0000256" key="1">
    <source>
        <dbReference type="SAM" id="MobiDB-lite"/>
    </source>
</evidence>
<proteinExistence type="predicted"/>
<organism evidence="2 3">
    <name type="scientific">Trypanosoma brucei gambiense (strain MHOM/CI/86/DAL972)</name>
    <dbReference type="NCBI Taxonomy" id="679716"/>
    <lineage>
        <taxon>Eukaryota</taxon>
        <taxon>Discoba</taxon>
        <taxon>Euglenozoa</taxon>
        <taxon>Kinetoplastea</taxon>
        <taxon>Metakinetoplastina</taxon>
        <taxon>Trypanosomatida</taxon>
        <taxon>Trypanosomatidae</taxon>
        <taxon>Trypanosoma</taxon>
    </lineage>
</organism>
<dbReference type="EMBL" id="FN554971">
    <property type="protein sequence ID" value="CBH13446.1"/>
    <property type="molecule type" value="Genomic_DNA"/>
</dbReference>
<dbReference type="AlphaFoldDB" id="C9ZVK8"/>